<dbReference type="PROSITE" id="PS51257">
    <property type="entry name" value="PROKAR_LIPOPROTEIN"/>
    <property type="match status" value="1"/>
</dbReference>
<comment type="function">
    <text evidence="11">Plays a major role in protein secretion by helping the post-translocational extracellular folding of several secreted proteins.</text>
</comment>
<sequence>MKKLIIILAAVVGLSSLAACGNSGDNAAVVETKSGNITKQEFYDALKKQSGETVLQNLVYEKLLEKSYPVSQKAVNAKYDQVRKTFSTEAQFEQALSSNSLTKSSFKKQIKDSLMMTKAQQAGVKVTDKALQSYYNQNKIQLTELKARHILVKSKKTAQMIEKKLKSGADFATLAKKYSIDTGSQAKGGELGWFKQSTMVAAFSNAAMKLKVGQISAPVYASSDGGYHIIKLEGKRDDYNSLKSSVKDAYLASKEKSQTAVMNSLIKKANIKVNDKSFKNLFNSSSTTTTAQ</sequence>
<organism evidence="14 15">
    <name type="scientific">Sporolactobacillus spathodeae</name>
    <dbReference type="NCBI Taxonomy" id="1465502"/>
    <lineage>
        <taxon>Bacteria</taxon>
        <taxon>Bacillati</taxon>
        <taxon>Bacillota</taxon>
        <taxon>Bacilli</taxon>
        <taxon>Bacillales</taxon>
        <taxon>Sporolactobacillaceae</taxon>
        <taxon>Sporolactobacillus</taxon>
    </lineage>
</organism>
<dbReference type="InterPro" id="IPR000297">
    <property type="entry name" value="PPIase_PpiC"/>
</dbReference>
<evidence type="ECO:0000256" key="10">
    <source>
        <dbReference type="ARBA" id="ARBA00023288"/>
    </source>
</evidence>
<evidence type="ECO:0000256" key="7">
    <source>
        <dbReference type="ARBA" id="ARBA00023136"/>
    </source>
</evidence>
<evidence type="ECO:0000256" key="3">
    <source>
        <dbReference type="ARBA" id="ARBA00006071"/>
    </source>
</evidence>
<keyword evidence="15" id="KW-1185">Reference proteome</keyword>
<evidence type="ECO:0000259" key="13">
    <source>
        <dbReference type="PROSITE" id="PS50198"/>
    </source>
</evidence>
<keyword evidence="8 11" id="KW-0564">Palmitate</keyword>
<evidence type="ECO:0000256" key="11">
    <source>
        <dbReference type="HAMAP-Rule" id="MF_01145"/>
    </source>
</evidence>
<evidence type="ECO:0000256" key="8">
    <source>
        <dbReference type="ARBA" id="ARBA00023139"/>
    </source>
</evidence>
<dbReference type="SUPFAM" id="SSF54534">
    <property type="entry name" value="FKBP-like"/>
    <property type="match status" value="1"/>
</dbReference>
<dbReference type="InterPro" id="IPR023059">
    <property type="entry name" value="Foldase_PrsA"/>
</dbReference>
<dbReference type="Pfam" id="PF00639">
    <property type="entry name" value="Rotamase"/>
    <property type="match status" value="1"/>
</dbReference>
<comment type="subcellular location">
    <subcellularLocation>
        <location evidence="2 11">Cell membrane</location>
        <topology evidence="2 11">Lipid-anchor</topology>
    </subcellularLocation>
</comment>
<evidence type="ECO:0000256" key="5">
    <source>
        <dbReference type="ARBA" id="ARBA00022729"/>
    </source>
</evidence>
<name>A0ABS2Q997_9BACL</name>
<dbReference type="InterPro" id="IPR050245">
    <property type="entry name" value="PrsA_foldase"/>
</dbReference>
<feature type="chain" id="PRO_5045244953" description="Foldase protein PrsA" evidence="12">
    <location>
        <begin position="19"/>
        <end position="292"/>
    </location>
</feature>
<evidence type="ECO:0000256" key="2">
    <source>
        <dbReference type="ARBA" id="ARBA00004193"/>
    </source>
</evidence>
<dbReference type="Gene3D" id="3.10.50.40">
    <property type="match status" value="1"/>
</dbReference>
<evidence type="ECO:0000313" key="15">
    <source>
        <dbReference type="Proteomes" id="UP000823201"/>
    </source>
</evidence>
<evidence type="ECO:0000256" key="6">
    <source>
        <dbReference type="ARBA" id="ARBA00023110"/>
    </source>
</evidence>
<evidence type="ECO:0000256" key="4">
    <source>
        <dbReference type="ARBA" id="ARBA00022475"/>
    </source>
</evidence>
<dbReference type="SUPFAM" id="SSF109998">
    <property type="entry name" value="Triger factor/SurA peptide-binding domain-like"/>
    <property type="match status" value="1"/>
</dbReference>
<dbReference type="GO" id="GO:0003755">
    <property type="term" value="F:peptidyl-prolyl cis-trans isomerase activity"/>
    <property type="evidence" value="ECO:0007669"/>
    <property type="project" value="UniProtKB-EC"/>
</dbReference>
<feature type="domain" description="PpiC" evidence="13">
    <location>
        <begin position="142"/>
        <end position="234"/>
    </location>
</feature>
<reference evidence="14 15" key="1">
    <citation type="submission" date="2021-01" db="EMBL/GenBank/DDBJ databases">
        <title>Genomic Encyclopedia of Type Strains, Phase IV (KMG-IV): sequencing the most valuable type-strain genomes for metagenomic binning, comparative biology and taxonomic classification.</title>
        <authorList>
            <person name="Goeker M."/>
        </authorList>
    </citation>
    <scope>NUCLEOTIDE SEQUENCE [LARGE SCALE GENOMIC DNA]</scope>
    <source>
        <strain evidence="14 15">DSM 100968</strain>
    </source>
</reference>
<evidence type="ECO:0000256" key="12">
    <source>
        <dbReference type="SAM" id="SignalP"/>
    </source>
</evidence>
<dbReference type="PANTHER" id="PTHR47245:SF1">
    <property type="entry name" value="FOLDASE PROTEIN PRSA"/>
    <property type="match status" value="1"/>
</dbReference>
<evidence type="ECO:0000256" key="1">
    <source>
        <dbReference type="ARBA" id="ARBA00000971"/>
    </source>
</evidence>
<gene>
    <name evidence="11" type="primary">prsA</name>
    <name evidence="14" type="ORF">JOC27_001810</name>
</gene>
<dbReference type="InterPro" id="IPR027304">
    <property type="entry name" value="Trigger_fact/SurA_dom_sf"/>
</dbReference>
<dbReference type="PROSITE" id="PS01096">
    <property type="entry name" value="PPIC_PPIASE_1"/>
    <property type="match status" value="1"/>
</dbReference>
<evidence type="ECO:0000313" key="14">
    <source>
        <dbReference type="EMBL" id="MBM7658357.1"/>
    </source>
</evidence>
<dbReference type="PANTHER" id="PTHR47245">
    <property type="entry name" value="PEPTIDYLPROLYL ISOMERASE"/>
    <property type="match status" value="1"/>
</dbReference>
<comment type="caution">
    <text evidence="14">The sequence shown here is derived from an EMBL/GenBank/DDBJ whole genome shotgun (WGS) entry which is preliminary data.</text>
</comment>
<keyword evidence="4 11" id="KW-1003">Cell membrane</keyword>
<dbReference type="Gene3D" id="1.10.4030.10">
    <property type="entry name" value="Porin chaperone SurA, peptide-binding domain"/>
    <property type="match status" value="1"/>
</dbReference>
<protein>
    <recommendedName>
        <fullName evidence="11">Foldase protein PrsA</fullName>
        <ecNumber evidence="11">5.2.1.8</ecNumber>
    </recommendedName>
</protein>
<accession>A0ABS2Q997</accession>
<evidence type="ECO:0000256" key="9">
    <source>
        <dbReference type="ARBA" id="ARBA00023235"/>
    </source>
</evidence>
<dbReference type="PROSITE" id="PS50198">
    <property type="entry name" value="PPIC_PPIASE_2"/>
    <property type="match status" value="1"/>
</dbReference>
<keyword evidence="7 11" id="KW-0472">Membrane</keyword>
<dbReference type="EMBL" id="JAFBEV010000015">
    <property type="protein sequence ID" value="MBM7658357.1"/>
    <property type="molecule type" value="Genomic_DNA"/>
</dbReference>
<dbReference type="InterPro" id="IPR023058">
    <property type="entry name" value="PPIase_PpiC_CS"/>
</dbReference>
<comment type="catalytic activity">
    <reaction evidence="1 11">
        <text>[protein]-peptidylproline (omega=180) = [protein]-peptidylproline (omega=0)</text>
        <dbReference type="Rhea" id="RHEA:16237"/>
        <dbReference type="Rhea" id="RHEA-COMP:10747"/>
        <dbReference type="Rhea" id="RHEA-COMP:10748"/>
        <dbReference type="ChEBI" id="CHEBI:83833"/>
        <dbReference type="ChEBI" id="CHEBI:83834"/>
        <dbReference type="EC" id="5.2.1.8"/>
    </reaction>
</comment>
<dbReference type="InterPro" id="IPR046357">
    <property type="entry name" value="PPIase_dom_sf"/>
</dbReference>
<dbReference type="HAMAP" id="MF_01145">
    <property type="entry name" value="Foldase_PrsA"/>
    <property type="match status" value="1"/>
</dbReference>
<dbReference type="RefSeq" id="WP_205006920.1">
    <property type="nucleotide sequence ID" value="NZ_CBCRXA010000008.1"/>
</dbReference>
<proteinExistence type="inferred from homology"/>
<comment type="similarity">
    <text evidence="3 11">Belongs to the PrsA family.</text>
</comment>
<keyword evidence="6 11" id="KW-0697">Rotamase</keyword>
<keyword evidence="5 11" id="KW-0732">Signal</keyword>
<keyword evidence="9 11" id="KW-0413">Isomerase</keyword>
<keyword evidence="10 11" id="KW-0449">Lipoprotein</keyword>
<dbReference type="Proteomes" id="UP000823201">
    <property type="component" value="Unassembled WGS sequence"/>
</dbReference>
<dbReference type="EC" id="5.2.1.8" evidence="11"/>
<feature type="signal peptide" evidence="12">
    <location>
        <begin position="1"/>
        <end position="18"/>
    </location>
</feature>